<proteinExistence type="predicted"/>
<keyword evidence="3" id="KW-1185">Reference proteome</keyword>
<dbReference type="SMART" id="SM00886">
    <property type="entry name" value="Dabb"/>
    <property type="match status" value="1"/>
</dbReference>
<organism evidence="2 3">
    <name type="scientific">Rhizoctonia solani</name>
    <dbReference type="NCBI Taxonomy" id="456999"/>
    <lineage>
        <taxon>Eukaryota</taxon>
        <taxon>Fungi</taxon>
        <taxon>Dikarya</taxon>
        <taxon>Basidiomycota</taxon>
        <taxon>Agaricomycotina</taxon>
        <taxon>Agaricomycetes</taxon>
        <taxon>Cantharellales</taxon>
        <taxon>Ceratobasidiaceae</taxon>
        <taxon>Rhizoctonia</taxon>
    </lineage>
</organism>
<dbReference type="SUPFAM" id="SSF54909">
    <property type="entry name" value="Dimeric alpha+beta barrel"/>
    <property type="match status" value="1"/>
</dbReference>
<dbReference type="Pfam" id="PF07876">
    <property type="entry name" value="Dabb"/>
    <property type="match status" value="1"/>
</dbReference>
<dbReference type="PROSITE" id="PS51502">
    <property type="entry name" value="S_R_A_B_BARREL"/>
    <property type="match status" value="1"/>
</dbReference>
<evidence type="ECO:0000313" key="3">
    <source>
        <dbReference type="Proteomes" id="UP000044841"/>
    </source>
</evidence>
<dbReference type="EMBL" id="CYGV01000713">
    <property type="protein sequence ID" value="CUA69234.1"/>
    <property type="molecule type" value="Genomic_DNA"/>
</dbReference>
<name>A0A0K6FTA0_9AGAM</name>
<dbReference type="InterPro" id="IPR011008">
    <property type="entry name" value="Dimeric_a/b-barrel"/>
</dbReference>
<gene>
    <name evidence="2" type="ORF">RSOLAG22IIIB_08358</name>
</gene>
<protein>
    <recommendedName>
        <fullName evidence="1">Stress-response A/B barrel domain-containing protein</fullName>
    </recommendedName>
</protein>
<sequence length="98" mass="11165">MLVHFVLFKLIAEDEEAKKEARDAIEAALKKVPKLKEPEFGQPALPQNSKGYDFGFFARFADRAALKEHADSDEHKKAQDVILPRVKSGETLDYDLEY</sequence>
<dbReference type="AlphaFoldDB" id="A0A0K6FTA0"/>
<evidence type="ECO:0000259" key="1">
    <source>
        <dbReference type="PROSITE" id="PS51502"/>
    </source>
</evidence>
<accession>A0A0K6FTA0</accession>
<dbReference type="Gene3D" id="3.30.70.100">
    <property type="match status" value="1"/>
</dbReference>
<dbReference type="Proteomes" id="UP000044841">
    <property type="component" value="Unassembled WGS sequence"/>
</dbReference>
<dbReference type="InterPro" id="IPR013097">
    <property type="entry name" value="Dabb"/>
</dbReference>
<evidence type="ECO:0000313" key="2">
    <source>
        <dbReference type="EMBL" id="CUA69234.1"/>
    </source>
</evidence>
<feature type="domain" description="Stress-response A/B barrel" evidence="1">
    <location>
        <begin position="2"/>
        <end position="94"/>
    </location>
</feature>
<reference evidence="2 3" key="1">
    <citation type="submission" date="2015-07" db="EMBL/GenBank/DDBJ databases">
        <authorList>
            <person name="Noorani M."/>
        </authorList>
    </citation>
    <scope>NUCLEOTIDE SEQUENCE [LARGE SCALE GENOMIC DNA]</scope>
    <source>
        <strain evidence="2">BBA 69670</strain>
    </source>
</reference>